<dbReference type="AlphaFoldDB" id="A0A6J7QRJ8"/>
<evidence type="ECO:0000313" key="1">
    <source>
        <dbReference type="EMBL" id="CAB5020368.1"/>
    </source>
</evidence>
<organism evidence="1">
    <name type="scientific">freshwater metagenome</name>
    <dbReference type="NCBI Taxonomy" id="449393"/>
    <lineage>
        <taxon>unclassified sequences</taxon>
        <taxon>metagenomes</taxon>
        <taxon>ecological metagenomes</taxon>
    </lineage>
</organism>
<gene>
    <name evidence="1" type="ORF">UFOPK4098_00827</name>
</gene>
<reference evidence="1" key="1">
    <citation type="submission" date="2020-05" db="EMBL/GenBank/DDBJ databases">
        <authorList>
            <person name="Chiriac C."/>
            <person name="Salcher M."/>
            <person name="Ghai R."/>
            <person name="Kavagutti S V."/>
        </authorList>
    </citation>
    <scope>NUCLEOTIDE SEQUENCE</scope>
</reference>
<proteinExistence type="predicted"/>
<name>A0A6J7QRJ8_9ZZZZ</name>
<dbReference type="EMBL" id="CAFBPN010000036">
    <property type="protein sequence ID" value="CAB5020368.1"/>
    <property type="molecule type" value="Genomic_DNA"/>
</dbReference>
<protein>
    <submittedName>
        <fullName evidence="1">Unannotated protein</fullName>
    </submittedName>
</protein>
<accession>A0A6J7QRJ8</accession>
<sequence>MANNDSIAAKIPSLVGTPAGMLPEVWITPSRNTIFAMGF</sequence>